<dbReference type="InterPro" id="IPR019885">
    <property type="entry name" value="Tscrpt_reg_HTH_AsnC-type_CS"/>
</dbReference>
<comment type="caution">
    <text evidence="5">The sequence shown here is derived from an EMBL/GenBank/DDBJ whole genome shotgun (WGS) entry which is preliminary data.</text>
</comment>
<evidence type="ECO:0000259" key="4">
    <source>
        <dbReference type="PROSITE" id="PS50956"/>
    </source>
</evidence>
<dbReference type="RefSeq" id="WP_247234012.1">
    <property type="nucleotide sequence ID" value="NZ_JALKHS010000017.1"/>
</dbReference>
<gene>
    <name evidence="5" type="ORF">MU848_15475</name>
</gene>
<dbReference type="InterPro" id="IPR036390">
    <property type="entry name" value="WH_DNA-bd_sf"/>
</dbReference>
<dbReference type="InterPro" id="IPR011991">
    <property type="entry name" value="ArsR-like_HTH"/>
</dbReference>
<dbReference type="Gene3D" id="1.10.10.10">
    <property type="entry name" value="Winged helix-like DNA-binding domain superfamily/Winged helix DNA-binding domain"/>
    <property type="match status" value="1"/>
</dbReference>
<evidence type="ECO:0000256" key="2">
    <source>
        <dbReference type="ARBA" id="ARBA00023125"/>
    </source>
</evidence>
<protein>
    <submittedName>
        <fullName evidence="5">Lrp/AsnC family transcriptional regulator</fullName>
    </submittedName>
</protein>
<dbReference type="CDD" id="cd00090">
    <property type="entry name" value="HTH_ARSR"/>
    <property type="match status" value="1"/>
</dbReference>
<dbReference type="EMBL" id="JALKHS010000017">
    <property type="protein sequence ID" value="MCK0532989.1"/>
    <property type="molecule type" value="Genomic_DNA"/>
</dbReference>
<dbReference type="PANTHER" id="PTHR30154:SF34">
    <property type="entry name" value="TRANSCRIPTIONAL REGULATOR AZLB"/>
    <property type="match status" value="1"/>
</dbReference>
<proteinExistence type="predicted"/>
<evidence type="ECO:0000313" key="6">
    <source>
        <dbReference type="Proteomes" id="UP001203512"/>
    </source>
</evidence>
<dbReference type="InterPro" id="IPR000485">
    <property type="entry name" value="AsnC-type_HTH_dom"/>
</dbReference>
<dbReference type="SUPFAM" id="SSF46785">
    <property type="entry name" value="Winged helix' DNA-binding domain"/>
    <property type="match status" value="1"/>
</dbReference>
<keyword evidence="2" id="KW-0238">DNA-binding</keyword>
<dbReference type="InterPro" id="IPR019888">
    <property type="entry name" value="Tscrpt_reg_AsnC-like"/>
</dbReference>
<dbReference type="Proteomes" id="UP001203512">
    <property type="component" value="Unassembled WGS sequence"/>
</dbReference>
<organism evidence="5 6">
    <name type="scientific">Sphingobium agri</name>
    <dbReference type="NCBI Taxonomy" id="2933566"/>
    <lineage>
        <taxon>Bacteria</taxon>
        <taxon>Pseudomonadati</taxon>
        <taxon>Pseudomonadota</taxon>
        <taxon>Alphaproteobacteria</taxon>
        <taxon>Sphingomonadales</taxon>
        <taxon>Sphingomonadaceae</taxon>
        <taxon>Sphingobium</taxon>
    </lineage>
</organism>
<dbReference type="Pfam" id="PF01037">
    <property type="entry name" value="AsnC_trans_reg"/>
    <property type="match status" value="1"/>
</dbReference>
<dbReference type="SMART" id="SM00344">
    <property type="entry name" value="HTH_ASNC"/>
    <property type="match status" value="1"/>
</dbReference>
<evidence type="ECO:0000313" key="5">
    <source>
        <dbReference type="EMBL" id="MCK0532989.1"/>
    </source>
</evidence>
<feature type="domain" description="HTH asnC-type" evidence="4">
    <location>
        <begin position="6"/>
        <end position="66"/>
    </location>
</feature>
<evidence type="ECO:0000256" key="3">
    <source>
        <dbReference type="ARBA" id="ARBA00023163"/>
    </source>
</evidence>
<name>A0ABT0E0T9_9SPHN</name>
<dbReference type="Gene3D" id="3.30.70.920">
    <property type="match status" value="1"/>
</dbReference>
<keyword evidence="3" id="KW-0804">Transcription</keyword>
<dbReference type="PROSITE" id="PS00519">
    <property type="entry name" value="HTH_ASNC_1"/>
    <property type="match status" value="1"/>
</dbReference>
<dbReference type="PRINTS" id="PR00033">
    <property type="entry name" value="HTHASNC"/>
</dbReference>
<dbReference type="SUPFAM" id="SSF54909">
    <property type="entry name" value="Dimeric alpha+beta barrel"/>
    <property type="match status" value="1"/>
</dbReference>
<keyword evidence="6" id="KW-1185">Reference proteome</keyword>
<dbReference type="PANTHER" id="PTHR30154">
    <property type="entry name" value="LEUCINE-RESPONSIVE REGULATORY PROTEIN"/>
    <property type="match status" value="1"/>
</dbReference>
<keyword evidence="1" id="KW-0805">Transcription regulation</keyword>
<sequence>MSAPLLDPLDRRIVDKLSFDARISNRAIAAELGVTEGTIRARIKRLQNEGLIHFTVVTDFRLAGSPNLCMMGINADPSQVTAIAEQLRRMPEINCVVLLLGRFNLLAMGLFTNIEQLNDLVSAKIRTLPGVQRVETGISVHNLKYEAGVARITQMPKGNSEINAISRKKVVAVA</sequence>
<reference evidence="5 6" key="1">
    <citation type="submission" date="2022-04" db="EMBL/GenBank/DDBJ databases">
        <authorList>
            <person name="Huq M.A."/>
        </authorList>
    </citation>
    <scope>NUCLEOTIDE SEQUENCE [LARGE SCALE GENOMIC DNA]</scope>
    <source>
        <strain evidence="5 6">MAH-33</strain>
    </source>
</reference>
<dbReference type="PROSITE" id="PS50956">
    <property type="entry name" value="HTH_ASNC_2"/>
    <property type="match status" value="1"/>
</dbReference>
<evidence type="ECO:0000256" key="1">
    <source>
        <dbReference type="ARBA" id="ARBA00023015"/>
    </source>
</evidence>
<dbReference type="InterPro" id="IPR011008">
    <property type="entry name" value="Dimeric_a/b-barrel"/>
</dbReference>
<dbReference type="InterPro" id="IPR036388">
    <property type="entry name" value="WH-like_DNA-bd_sf"/>
</dbReference>
<dbReference type="Pfam" id="PF13404">
    <property type="entry name" value="HTH_AsnC-type"/>
    <property type="match status" value="1"/>
</dbReference>
<dbReference type="InterPro" id="IPR019887">
    <property type="entry name" value="Tscrpt_reg_AsnC/Lrp_C"/>
</dbReference>
<accession>A0ABT0E0T9</accession>